<protein>
    <recommendedName>
        <fullName evidence="3">Polyhydroxyalkanoic acid system protein</fullName>
    </recommendedName>
</protein>
<dbReference type="AlphaFoldDB" id="A0AA40P8B5"/>
<sequence length="117" mass="13072">MQRFLGCGRMYIVAPHFTRRSRNSPMAKITVERPHTLGQEKAREKAGQLVQKLTDKYGLAHEWAGDTVMLKGKGAKGKVEVEEAMIRIEIELSFMLSTMSGPIKTEIERGLDKALAA</sequence>
<accession>A0AA40P8B5</accession>
<dbReference type="NCBIfam" id="TIGR02610">
    <property type="entry name" value="PHA_gran_rgn"/>
    <property type="match status" value="1"/>
</dbReference>
<evidence type="ECO:0008006" key="3">
    <source>
        <dbReference type="Google" id="ProtNLM"/>
    </source>
</evidence>
<dbReference type="Pfam" id="PF09650">
    <property type="entry name" value="PHA_gran_rgn"/>
    <property type="match status" value="1"/>
</dbReference>
<evidence type="ECO:0000313" key="2">
    <source>
        <dbReference type="Proteomes" id="UP000050523"/>
    </source>
</evidence>
<dbReference type="InterPro" id="IPR013433">
    <property type="entry name" value="PHA_gran_rgn"/>
</dbReference>
<proteinExistence type="predicted"/>
<dbReference type="EMBL" id="LJRO01000048">
    <property type="protein sequence ID" value="KPZ06813.1"/>
    <property type="molecule type" value="Genomic_DNA"/>
</dbReference>
<name>A0AA40P8B5_9PSED</name>
<reference evidence="1 2" key="1">
    <citation type="submission" date="2015-09" db="EMBL/GenBank/DDBJ databases">
        <title>Genome announcement of multiple Pseudomonas syringae strains.</title>
        <authorList>
            <person name="Thakur S."/>
            <person name="Wang P.W."/>
            <person name="Gong Y."/>
            <person name="Weir B.S."/>
            <person name="Guttman D.S."/>
        </authorList>
    </citation>
    <scope>NUCLEOTIDE SEQUENCE [LARGE SCALE GENOMIC DNA]</scope>
    <source>
        <strain evidence="1 2">ICMP9151</strain>
    </source>
</reference>
<comment type="caution">
    <text evidence="1">The sequence shown here is derived from an EMBL/GenBank/DDBJ whole genome shotgun (WGS) entry which is preliminary data.</text>
</comment>
<evidence type="ECO:0000313" key="1">
    <source>
        <dbReference type="EMBL" id="KPZ06813.1"/>
    </source>
</evidence>
<dbReference type="Proteomes" id="UP000050523">
    <property type="component" value="Unassembled WGS sequence"/>
</dbReference>
<organism evidence="1 2">
    <name type="scientific">Pseudomonas tremae</name>
    <dbReference type="NCBI Taxonomy" id="200454"/>
    <lineage>
        <taxon>Bacteria</taxon>
        <taxon>Pseudomonadati</taxon>
        <taxon>Pseudomonadota</taxon>
        <taxon>Gammaproteobacteria</taxon>
        <taxon>Pseudomonadales</taxon>
        <taxon>Pseudomonadaceae</taxon>
        <taxon>Pseudomonas</taxon>
    </lineage>
</organism>
<gene>
    <name evidence="1" type="ORF">ALO43_05419</name>
</gene>